<keyword evidence="1" id="KW-0001">2Fe-2S</keyword>
<proteinExistence type="predicted"/>
<dbReference type="EMBL" id="JACJLA010000004">
    <property type="protein sequence ID" value="MBM6912346.1"/>
    <property type="molecule type" value="Genomic_DNA"/>
</dbReference>
<keyword evidence="7" id="KW-1185">Reference proteome</keyword>
<dbReference type="InterPro" id="IPR002888">
    <property type="entry name" value="2Fe-2S-bd"/>
</dbReference>
<reference evidence="6 7" key="1">
    <citation type="journal article" date="2021" name="Sci. Rep.">
        <title>The distribution of antibiotic resistance genes in chicken gut microbiota commensals.</title>
        <authorList>
            <person name="Juricova H."/>
            <person name="Matiasovicova J."/>
            <person name="Kubasova T."/>
            <person name="Cejkova D."/>
            <person name="Rychlik I."/>
        </authorList>
    </citation>
    <scope>NUCLEOTIDE SEQUENCE [LARGE SCALE GENOMIC DNA]</scope>
    <source>
        <strain evidence="6 7">An537</strain>
    </source>
</reference>
<evidence type="ECO:0000256" key="4">
    <source>
        <dbReference type="ARBA" id="ARBA00023014"/>
    </source>
</evidence>
<evidence type="ECO:0000313" key="6">
    <source>
        <dbReference type="EMBL" id="MBM6912346.1"/>
    </source>
</evidence>
<dbReference type="InterPro" id="IPR001041">
    <property type="entry name" value="2Fe-2S_ferredoxin-type"/>
</dbReference>
<dbReference type="SUPFAM" id="SSF54292">
    <property type="entry name" value="2Fe-2S ferredoxin-like"/>
    <property type="match status" value="1"/>
</dbReference>
<feature type="domain" description="2Fe-2S ferredoxin-type" evidence="5">
    <location>
        <begin position="1"/>
        <end position="76"/>
    </location>
</feature>
<dbReference type="InterPro" id="IPR051452">
    <property type="entry name" value="Diverse_Oxidoreductases"/>
</dbReference>
<dbReference type="Proteomes" id="UP000707138">
    <property type="component" value="Unassembled WGS sequence"/>
</dbReference>
<comment type="caution">
    <text evidence="6">The sequence shown here is derived from an EMBL/GenBank/DDBJ whole genome shotgun (WGS) entry which is preliminary data.</text>
</comment>
<accession>A0ABS2GEB3</accession>
<dbReference type="Gene3D" id="1.10.150.120">
    <property type="entry name" value="[2Fe-2S]-binding domain"/>
    <property type="match status" value="1"/>
</dbReference>
<keyword evidence="3" id="KW-0408">Iron</keyword>
<dbReference type="PANTHER" id="PTHR44379">
    <property type="entry name" value="OXIDOREDUCTASE WITH IRON-SULFUR SUBUNIT"/>
    <property type="match status" value="1"/>
</dbReference>
<dbReference type="SUPFAM" id="SSF47741">
    <property type="entry name" value="CO dehydrogenase ISP C-domain like"/>
    <property type="match status" value="1"/>
</dbReference>
<evidence type="ECO:0000259" key="5">
    <source>
        <dbReference type="PROSITE" id="PS51085"/>
    </source>
</evidence>
<sequence length="151" mass="16615">MEVTLTINDKKTNIDIAQDEALLTTLRNLGYYSVRCGCETTNCGLCTVWLDGKTILSCAYPTFRAVGHSITTLEGLADEAAYLGECLASEGADQCGYCTTGMMMSAMALKREKEHPTDEDIKAFLKGNLCRCTGYESQLRGIRKYLRGDEV</sequence>
<evidence type="ECO:0000256" key="1">
    <source>
        <dbReference type="ARBA" id="ARBA00022714"/>
    </source>
</evidence>
<dbReference type="PANTHER" id="PTHR44379:SF8">
    <property type="entry name" value="XANTHINE DEHYDROGENASE IRON-SULFUR-BINDING SUBUNIT XDHC-RELATED"/>
    <property type="match status" value="1"/>
</dbReference>
<dbReference type="Pfam" id="PF00111">
    <property type="entry name" value="Fer2"/>
    <property type="match status" value="1"/>
</dbReference>
<evidence type="ECO:0000256" key="3">
    <source>
        <dbReference type="ARBA" id="ARBA00023004"/>
    </source>
</evidence>
<evidence type="ECO:0000313" key="7">
    <source>
        <dbReference type="Proteomes" id="UP000707138"/>
    </source>
</evidence>
<evidence type="ECO:0000256" key="2">
    <source>
        <dbReference type="ARBA" id="ARBA00022723"/>
    </source>
</evidence>
<keyword evidence="4" id="KW-0411">Iron-sulfur</keyword>
<dbReference type="InterPro" id="IPR012675">
    <property type="entry name" value="Beta-grasp_dom_sf"/>
</dbReference>
<dbReference type="RefSeq" id="WP_205087539.1">
    <property type="nucleotide sequence ID" value="NZ_JACJLA010000004.1"/>
</dbReference>
<gene>
    <name evidence="6" type="ORF">H6A01_03235</name>
</gene>
<dbReference type="Pfam" id="PF01799">
    <property type="entry name" value="Fer2_2"/>
    <property type="match status" value="1"/>
</dbReference>
<name>A0ABS2GEB3_9FIRM</name>
<dbReference type="Gene3D" id="3.10.20.30">
    <property type="match status" value="1"/>
</dbReference>
<keyword evidence="2" id="KW-0479">Metal-binding</keyword>
<dbReference type="InterPro" id="IPR036884">
    <property type="entry name" value="2Fe-2S-bd_dom_sf"/>
</dbReference>
<dbReference type="InterPro" id="IPR036010">
    <property type="entry name" value="2Fe-2S_ferredoxin-like_sf"/>
</dbReference>
<organism evidence="6 7">
    <name type="scientific">Veillonella magna</name>
    <dbReference type="NCBI Taxonomy" id="464322"/>
    <lineage>
        <taxon>Bacteria</taxon>
        <taxon>Bacillati</taxon>
        <taxon>Bacillota</taxon>
        <taxon>Negativicutes</taxon>
        <taxon>Veillonellales</taxon>
        <taxon>Veillonellaceae</taxon>
        <taxon>Veillonella</taxon>
    </lineage>
</organism>
<dbReference type="PROSITE" id="PS51085">
    <property type="entry name" value="2FE2S_FER_2"/>
    <property type="match status" value="1"/>
</dbReference>
<protein>
    <submittedName>
        <fullName evidence="6">2Fe-2S iron-sulfur cluster binding domain-containing protein</fullName>
    </submittedName>
</protein>